<accession>A0A256FLG6</accession>
<evidence type="ECO:0000313" key="1">
    <source>
        <dbReference type="EMBL" id="OYR15618.1"/>
    </source>
</evidence>
<proteinExistence type="predicted"/>
<reference evidence="1 2" key="1">
    <citation type="submission" date="2017-07" db="EMBL/GenBank/DDBJ databases">
        <title>Phylogenetic study on the rhizospheric bacterium Ochrobactrum sp. A44.</title>
        <authorList>
            <person name="Krzyzanowska D.M."/>
            <person name="Ossowicki A."/>
            <person name="Rajewska M."/>
            <person name="Maciag T."/>
            <person name="Kaczynski Z."/>
            <person name="Czerwicka M."/>
            <person name="Jafra S."/>
        </authorList>
    </citation>
    <scope>NUCLEOTIDE SEQUENCE [LARGE SCALE GENOMIC DNA]</scope>
    <source>
        <strain evidence="1 2">PR17</strain>
    </source>
</reference>
<organism evidence="1 2">
    <name type="scientific">Brucella rhizosphaerae</name>
    <dbReference type="NCBI Taxonomy" id="571254"/>
    <lineage>
        <taxon>Bacteria</taxon>
        <taxon>Pseudomonadati</taxon>
        <taxon>Pseudomonadota</taxon>
        <taxon>Alphaproteobacteria</taxon>
        <taxon>Hyphomicrobiales</taxon>
        <taxon>Brucellaceae</taxon>
        <taxon>Brucella/Ochrobactrum group</taxon>
        <taxon>Brucella</taxon>
    </lineage>
</organism>
<evidence type="ECO:0000313" key="2">
    <source>
        <dbReference type="Proteomes" id="UP000216345"/>
    </source>
</evidence>
<dbReference type="RefSeq" id="WP_094576425.1">
    <property type="nucleotide sequence ID" value="NZ_JBHEEL010000009.1"/>
</dbReference>
<gene>
    <name evidence="1" type="ORF">CEV32_4895</name>
</gene>
<dbReference type="AlphaFoldDB" id="A0A256FLG6"/>
<name>A0A256FLG6_9HYPH</name>
<dbReference type="Proteomes" id="UP000216345">
    <property type="component" value="Unassembled WGS sequence"/>
</dbReference>
<comment type="caution">
    <text evidence="1">The sequence shown here is derived from an EMBL/GenBank/DDBJ whole genome shotgun (WGS) entry which is preliminary data.</text>
</comment>
<keyword evidence="2" id="KW-1185">Reference proteome</keyword>
<sequence length="76" mass="8432">MIRLKKNTNIQPNPTCRENVIAKMADAMREMAFAGESVSPDTLAYHGFTRDVVEKFGESAVALARRLSVRQVANHA</sequence>
<dbReference type="OrthoDB" id="8116945at2"/>
<protein>
    <submittedName>
        <fullName evidence="1">Uncharacterized protein</fullName>
    </submittedName>
</protein>
<dbReference type="EMBL" id="NNRK01000025">
    <property type="protein sequence ID" value="OYR15618.1"/>
    <property type="molecule type" value="Genomic_DNA"/>
</dbReference>